<reference evidence="1" key="1">
    <citation type="submission" date="2016-10" db="EMBL/GenBank/DDBJ databases">
        <authorList>
            <person name="de Groot N.N."/>
        </authorList>
    </citation>
    <scope>NUCLEOTIDE SEQUENCE</scope>
</reference>
<gene>
    <name evidence="1" type="ORF">MNB_SM-6-791</name>
</gene>
<protein>
    <recommendedName>
        <fullName evidence="2">Fis family transcriptional regulator</fullName>
    </recommendedName>
</protein>
<evidence type="ECO:0008006" key="2">
    <source>
        <dbReference type="Google" id="ProtNLM"/>
    </source>
</evidence>
<organism evidence="1">
    <name type="scientific">hydrothermal vent metagenome</name>
    <dbReference type="NCBI Taxonomy" id="652676"/>
    <lineage>
        <taxon>unclassified sequences</taxon>
        <taxon>metagenomes</taxon>
        <taxon>ecological metagenomes</taxon>
    </lineage>
</organism>
<dbReference type="InterPro" id="IPR027417">
    <property type="entry name" value="P-loop_NTPase"/>
</dbReference>
<evidence type="ECO:0000313" key="1">
    <source>
        <dbReference type="EMBL" id="SFV70354.1"/>
    </source>
</evidence>
<dbReference type="EMBL" id="FPHK01000145">
    <property type="protein sequence ID" value="SFV70354.1"/>
    <property type="molecule type" value="Genomic_DNA"/>
</dbReference>
<sequence length="252" mass="28533">MDATSFITESSASIAAKKTATLLKTLSVNALIMGESGVGKRTLASFILPDASVVDASNFDELLAALESSQELIITNIDNSPNLNRLIDTIKEKKVRVIATSKQFFSNGIIDDLFSVKFDIPPLRERLEDVDFLIRKFTKEAAMLFGGDENFNIENFKPDLSQNTKSLRRQVMISYLLQDITDNDLMEIIEHYLYEKLGSNSDYRNFLYLYEVPLIRGGLKKFKSQLQLADKLGLNRNTLRKKITENKQYLGD</sequence>
<accession>A0A1W1CX46</accession>
<dbReference type="SUPFAM" id="SSF52540">
    <property type="entry name" value="P-loop containing nucleoside triphosphate hydrolases"/>
    <property type="match status" value="1"/>
</dbReference>
<name>A0A1W1CX46_9ZZZZ</name>
<dbReference type="SUPFAM" id="SSF46689">
    <property type="entry name" value="Homeodomain-like"/>
    <property type="match status" value="1"/>
</dbReference>
<dbReference type="AlphaFoldDB" id="A0A1W1CX46"/>
<dbReference type="InterPro" id="IPR009057">
    <property type="entry name" value="Homeodomain-like_sf"/>
</dbReference>
<proteinExistence type="predicted"/>